<comment type="caution">
    <text evidence="1">The sequence shown here is derived from an EMBL/GenBank/DDBJ whole genome shotgun (WGS) entry which is preliminary data.</text>
</comment>
<evidence type="ECO:0000313" key="1">
    <source>
        <dbReference type="EMBL" id="KAK7338856.1"/>
    </source>
</evidence>
<dbReference type="EMBL" id="JAYMYQ010000004">
    <property type="protein sequence ID" value="KAK7338856.1"/>
    <property type="molecule type" value="Genomic_DNA"/>
</dbReference>
<dbReference type="AlphaFoldDB" id="A0AAN9QLG2"/>
<proteinExistence type="predicted"/>
<dbReference type="Proteomes" id="UP001367508">
    <property type="component" value="Unassembled WGS sequence"/>
</dbReference>
<evidence type="ECO:0000313" key="2">
    <source>
        <dbReference type="Proteomes" id="UP001367508"/>
    </source>
</evidence>
<reference evidence="1 2" key="1">
    <citation type="submission" date="2024-01" db="EMBL/GenBank/DDBJ databases">
        <title>The genomes of 5 underutilized Papilionoideae crops provide insights into root nodulation and disease resistanc.</title>
        <authorList>
            <person name="Jiang F."/>
        </authorList>
    </citation>
    <scope>NUCLEOTIDE SEQUENCE [LARGE SCALE GENOMIC DNA]</scope>
    <source>
        <strain evidence="1">LVBAO_FW01</strain>
        <tissue evidence="1">Leaves</tissue>
    </source>
</reference>
<keyword evidence="2" id="KW-1185">Reference proteome</keyword>
<accession>A0AAN9QLG2</accession>
<protein>
    <submittedName>
        <fullName evidence="1">Uncharacterized protein</fullName>
    </submittedName>
</protein>
<gene>
    <name evidence="1" type="ORF">VNO77_19490</name>
</gene>
<name>A0AAN9QLG2_CANGL</name>
<organism evidence="1 2">
    <name type="scientific">Canavalia gladiata</name>
    <name type="common">Sword bean</name>
    <name type="synonym">Dolichos gladiatus</name>
    <dbReference type="NCBI Taxonomy" id="3824"/>
    <lineage>
        <taxon>Eukaryota</taxon>
        <taxon>Viridiplantae</taxon>
        <taxon>Streptophyta</taxon>
        <taxon>Embryophyta</taxon>
        <taxon>Tracheophyta</taxon>
        <taxon>Spermatophyta</taxon>
        <taxon>Magnoliopsida</taxon>
        <taxon>eudicotyledons</taxon>
        <taxon>Gunneridae</taxon>
        <taxon>Pentapetalae</taxon>
        <taxon>rosids</taxon>
        <taxon>fabids</taxon>
        <taxon>Fabales</taxon>
        <taxon>Fabaceae</taxon>
        <taxon>Papilionoideae</taxon>
        <taxon>50 kb inversion clade</taxon>
        <taxon>NPAAA clade</taxon>
        <taxon>indigoferoid/millettioid clade</taxon>
        <taxon>Phaseoleae</taxon>
        <taxon>Canavalia</taxon>
    </lineage>
</organism>
<sequence length="129" mass="14750">MNRRCLNQGVENYGPPHGMFGNMRNSQEDHILVYLLGNFVKSRVHDSPSLPCNDHTHDLYRPLRQDRRTGWVSLLVAVRKSLGEVMTVSHFRVNVTTCHHHYVSDLDEIIGAPKIRTGTLARADYEAQI</sequence>